<reference evidence="1 2" key="1">
    <citation type="journal article" date="2018" name="Nat. Biotechnol.">
        <title>A standardized bacterial taxonomy based on genome phylogeny substantially revises the tree of life.</title>
        <authorList>
            <person name="Parks D.H."/>
            <person name="Chuvochina M."/>
            <person name="Waite D.W."/>
            <person name="Rinke C."/>
            <person name="Skarshewski A."/>
            <person name="Chaumeil P.A."/>
            <person name="Hugenholtz P."/>
        </authorList>
    </citation>
    <scope>NUCLEOTIDE SEQUENCE [LARGE SCALE GENOMIC DNA]</scope>
    <source>
        <strain evidence="1">UBA8844</strain>
    </source>
</reference>
<dbReference type="EMBL" id="DPIY01000011">
    <property type="protein sequence ID" value="HCT58689.1"/>
    <property type="molecule type" value="Genomic_DNA"/>
</dbReference>
<evidence type="ECO:0000313" key="1">
    <source>
        <dbReference type="EMBL" id="HCT58689.1"/>
    </source>
</evidence>
<protein>
    <submittedName>
        <fullName evidence="1">Uncharacterized protein</fullName>
    </submittedName>
</protein>
<name>A0A3D4VC40_9BACT</name>
<dbReference type="Pfam" id="PF22091">
    <property type="entry name" value="DUF6941"/>
    <property type="match status" value="1"/>
</dbReference>
<evidence type="ECO:0000313" key="2">
    <source>
        <dbReference type="Proteomes" id="UP000264071"/>
    </source>
</evidence>
<dbReference type="AlphaFoldDB" id="A0A3D4VC40"/>
<sequence length="143" mass="15414">MNVSFALFADAANISQEGKLNILGIFDSVHVGQFPSLHPRGTLVLRIKASPSDQGIHQLALRWINPRGVELWTSQAELEIGPPPPNAADVDMPVIVQLDLPLDIVGDYRMTVTIDERPQTIAVLHVRGGAAPIVPPANGQLMS</sequence>
<proteinExistence type="predicted"/>
<dbReference type="InterPro" id="IPR054221">
    <property type="entry name" value="DUF6941"/>
</dbReference>
<dbReference type="Proteomes" id="UP000264071">
    <property type="component" value="Unassembled WGS sequence"/>
</dbReference>
<accession>A0A3D4VC40</accession>
<organism evidence="1 2">
    <name type="scientific">Gemmatimonas aurantiaca</name>
    <dbReference type="NCBI Taxonomy" id="173480"/>
    <lineage>
        <taxon>Bacteria</taxon>
        <taxon>Pseudomonadati</taxon>
        <taxon>Gemmatimonadota</taxon>
        <taxon>Gemmatimonadia</taxon>
        <taxon>Gemmatimonadales</taxon>
        <taxon>Gemmatimonadaceae</taxon>
        <taxon>Gemmatimonas</taxon>
    </lineage>
</organism>
<comment type="caution">
    <text evidence="1">The sequence shown here is derived from an EMBL/GenBank/DDBJ whole genome shotgun (WGS) entry which is preliminary data.</text>
</comment>
<gene>
    <name evidence="1" type="ORF">DGD08_15900</name>
</gene>